<evidence type="ECO:0000256" key="3">
    <source>
        <dbReference type="ARBA" id="ARBA00023015"/>
    </source>
</evidence>
<dbReference type="PANTHER" id="PTHR47540:SF1">
    <property type="entry name" value="ACTIVATOR OF STRESS GENES 1-RELATED"/>
    <property type="match status" value="1"/>
</dbReference>
<dbReference type="EMBL" id="CAHR02000172">
    <property type="protein sequence ID" value="CCG83711.1"/>
    <property type="molecule type" value="Genomic_DNA"/>
</dbReference>
<comment type="subcellular location">
    <subcellularLocation>
        <location evidence="1">Nucleus</location>
    </subcellularLocation>
</comment>
<evidence type="ECO:0000259" key="8">
    <source>
        <dbReference type="SMART" id="SM00906"/>
    </source>
</evidence>
<dbReference type="Proteomes" id="UP000013776">
    <property type="component" value="Unassembled WGS sequence"/>
</dbReference>
<dbReference type="GO" id="GO:0045944">
    <property type="term" value="P:positive regulation of transcription by RNA polymerase II"/>
    <property type="evidence" value="ECO:0007669"/>
    <property type="project" value="TreeGrafter"/>
</dbReference>
<feature type="compositionally biased region" description="Polar residues" evidence="7">
    <location>
        <begin position="76"/>
        <end position="92"/>
    </location>
</feature>
<dbReference type="SMART" id="SM00906">
    <property type="entry name" value="Fungal_trans"/>
    <property type="match status" value="1"/>
</dbReference>
<dbReference type="GO" id="GO:0006351">
    <property type="term" value="P:DNA-templated transcription"/>
    <property type="evidence" value="ECO:0007669"/>
    <property type="project" value="InterPro"/>
</dbReference>
<dbReference type="STRING" id="1097556.R4XDM6"/>
<dbReference type="VEuPathDB" id="FungiDB:TAPDE_004024"/>
<dbReference type="GO" id="GO:0008270">
    <property type="term" value="F:zinc ion binding"/>
    <property type="evidence" value="ECO:0007669"/>
    <property type="project" value="InterPro"/>
</dbReference>
<evidence type="ECO:0000256" key="4">
    <source>
        <dbReference type="ARBA" id="ARBA00023125"/>
    </source>
</evidence>
<dbReference type="eggNOG" id="ENOG502QSY2">
    <property type="taxonomic scope" value="Eukaryota"/>
</dbReference>
<feature type="region of interest" description="Disordered" evidence="7">
    <location>
        <begin position="38"/>
        <end position="94"/>
    </location>
</feature>
<name>R4XDM6_TAPDE</name>
<keyword evidence="5" id="KW-0804">Transcription</keyword>
<evidence type="ECO:0000313" key="10">
    <source>
        <dbReference type="Proteomes" id="UP000013776"/>
    </source>
</evidence>
<sequence length="757" mass="84992">MLGPSLQLNKDEEGNIEFRGNSSGAVFLQSVSGQLGVESYGGPPVRGEPFSSPSRLQHKISTSTSSTKSKHRSKIQSDSDVTLPNGQSQESGDLNEEADEIQLPDYHTACELTRLCFNNACSIIQFVHQPSFNKQLEDYYANDDDCSTDENFLSVLYSSMAVGCLFVGTIVGHLGIEEPRIRAFQYFQASKSLVDPLDRANTGILQTLLCQILFLQSTSNMSTCWTYLGTALRCAQRMGLHRKYDDSFSSAEIQLRSKMFYSIRNVEIFLHAILGLPRAIAEEDYDQSPPLEIEDKDFEAASTNGQKQGKAQRICSIVAFNEYTKLMTIMAAIVRRCYPIVAPNGPSPVCVSLDTIESLSNRLEAWSKALPQLLQPTTKLHDLDLETYRQSRLLRYAYYHAYILLHRPYLHYLSANEPELKEFRKCGEKARSAAIGVLQLTEELFISEPTAFGHWFSIYATFFGGTILLYCVTRERPIGRDRAECLHYIEIAKQAIDLCSKCSLAAERCHKLLSELAKQVPTQDSIRDAASKTFDVVNERFSVEKDKSPGEKDEVQVDESVKTKATVAWSRTVEGAGQGSQPTKGHRKTKSRQRNSISVTPNHSTITAYPQPQSNYKQQLRQPAADQTPSQANPYFDPNDPLGFQSHHMFSYDNGKNHMQDTYQPNIVQPGFQDYSSMLQAPPQIHPSQLLQTLAMDQHAYGTQKADFSPNQWQYYGDPNGMGNLGDLPMVNHDGMSTMDESYIFPNYQSELYPGQP</sequence>
<keyword evidence="3" id="KW-0805">Transcription regulation</keyword>
<feature type="region of interest" description="Disordered" evidence="7">
    <location>
        <begin position="566"/>
        <end position="651"/>
    </location>
</feature>
<dbReference type="AlphaFoldDB" id="R4XDM6"/>
<dbReference type="InterPro" id="IPR007219">
    <property type="entry name" value="XnlR_reg_dom"/>
</dbReference>
<comment type="caution">
    <text evidence="9">The sequence shown here is derived from an EMBL/GenBank/DDBJ whole genome shotgun (WGS) entry which is preliminary data.</text>
</comment>
<proteinExistence type="predicted"/>
<keyword evidence="10" id="KW-1185">Reference proteome</keyword>
<evidence type="ECO:0000256" key="2">
    <source>
        <dbReference type="ARBA" id="ARBA00022833"/>
    </source>
</evidence>
<keyword evidence="6" id="KW-0539">Nucleus</keyword>
<dbReference type="InterPro" id="IPR051711">
    <property type="entry name" value="Stress_Response_Reg"/>
</dbReference>
<dbReference type="CDD" id="cd12148">
    <property type="entry name" value="fungal_TF_MHR"/>
    <property type="match status" value="1"/>
</dbReference>
<evidence type="ECO:0000256" key="1">
    <source>
        <dbReference type="ARBA" id="ARBA00004123"/>
    </source>
</evidence>
<evidence type="ECO:0000313" key="9">
    <source>
        <dbReference type="EMBL" id="CCG83711.1"/>
    </source>
</evidence>
<feature type="compositionally biased region" description="Basic residues" evidence="7">
    <location>
        <begin position="584"/>
        <end position="593"/>
    </location>
</feature>
<keyword evidence="4" id="KW-0238">DNA-binding</keyword>
<dbReference type="GO" id="GO:0005634">
    <property type="term" value="C:nucleus"/>
    <property type="evidence" value="ECO:0007669"/>
    <property type="project" value="UniProtKB-SubCell"/>
</dbReference>
<keyword evidence="2" id="KW-0862">Zinc</keyword>
<gene>
    <name evidence="9" type="ORF">TAPDE_004024</name>
</gene>
<dbReference type="PANTHER" id="PTHR47540">
    <property type="entry name" value="THIAMINE REPRESSIBLE GENES REGULATORY PROTEIN THI5"/>
    <property type="match status" value="1"/>
</dbReference>
<dbReference type="OrthoDB" id="422427at2759"/>
<organism evidence="9 10">
    <name type="scientific">Taphrina deformans (strain PYCC 5710 / ATCC 11124 / CBS 356.35 / IMI 108563 / JCM 9778 / NBRC 8474)</name>
    <name type="common">Peach leaf curl fungus</name>
    <name type="synonym">Lalaria deformans</name>
    <dbReference type="NCBI Taxonomy" id="1097556"/>
    <lineage>
        <taxon>Eukaryota</taxon>
        <taxon>Fungi</taxon>
        <taxon>Dikarya</taxon>
        <taxon>Ascomycota</taxon>
        <taxon>Taphrinomycotina</taxon>
        <taxon>Taphrinomycetes</taxon>
        <taxon>Taphrinales</taxon>
        <taxon>Taphrinaceae</taxon>
        <taxon>Taphrina</taxon>
    </lineage>
</organism>
<dbReference type="Pfam" id="PF04082">
    <property type="entry name" value="Fungal_trans"/>
    <property type="match status" value="1"/>
</dbReference>
<reference evidence="9 10" key="1">
    <citation type="journal article" date="2013" name="MBio">
        <title>Genome sequencing of the plant pathogen Taphrina deformans, the causal agent of peach leaf curl.</title>
        <authorList>
            <person name="Cisse O.H."/>
            <person name="Almeida J.M.G.C.F."/>
            <person name="Fonseca A."/>
            <person name="Kumar A.A."/>
            <person name="Salojaervi J."/>
            <person name="Overmyer K."/>
            <person name="Hauser P.M."/>
            <person name="Pagni M."/>
        </authorList>
    </citation>
    <scope>NUCLEOTIDE SEQUENCE [LARGE SCALE GENOMIC DNA]</scope>
    <source>
        <strain evidence="10">PYCC 5710 / ATCC 11124 / CBS 356.35 / IMI 108563 / JCM 9778 / NBRC 8474</strain>
    </source>
</reference>
<feature type="compositionally biased region" description="Polar residues" evidence="7">
    <location>
        <begin position="594"/>
        <end position="633"/>
    </location>
</feature>
<evidence type="ECO:0000256" key="6">
    <source>
        <dbReference type="ARBA" id="ARBA00023242"/>
    </source>
</evidence>
<evidence type="ECO:0000256" key="7">
    <source>
        <dbReference type="SAM" id="MobiDB-lite"/>
    </source>
</evidence>
<feature type="domain" description="Xylanolytic transcriptional activator regulatory" evidence="8">
    <location>
        <begin position="224"/>
        <end position="296"/>
    </location>
</feature>
<evidence type="ECO:0000256" key="5">
    <source>
        <dbReference type="ARBA" id="ARBA00023163"/>
    </source>
</evidence>
<accession>R4XDM6</accession>
<protein>
    <recommendedName>
        <fullName evidence="8">Xylanolytic transcriptional activator regulatory domain-containing protein</fullName>
    </recommendedName>
</protein>
<dbReference type="GO" id="GO:0043565">
    <property type="term" value="F:sequence-specific DNA binding"/>
    <property type="evidence" value="ECO:0007669"/>
    <property type="project" value="TreeGrafter"/>
</dbReference>